<evidence type="ECO:0000313" key="1">
    <source>
        <dbReference type="EMBL" id="ABM29745.1"/>
    </source>
</evidence>
<dbReference type="AlphaFoldDB" id="A0A0H3ABF0"/>
<proteinExistence type="predicted"/>
<sequence length="222" mass="24325" precursor="true">MRRGLGLSLVGLLLMVSLLAGCAAHRGERVSKSGFLRDYSQLKPGDEGMAVLIYRKPDADMRKYQNIIIDPVRVLLGPEAQWEVEPGELYNLAREYRAALIREVSPLYPVVDTPSPETMRLRVALTDIKPGSPVRGVLTLLPVGMAIAGATKATTGEFSDVGKVETEMELIDSVTGERLGAAVDRQVGTKAPFRGEFDDARDAFDFWAKRLARGLAQARAQR</sequence>
<name>A0A0H3ABF0_NITV4</name>
<gene>
    <name evidence="1" type="ordered locus">Dvul_2734</name>
</gene>
<evidence type="ECO:0000313" key="2">
    <source>
        <dbReference type="Proteomes" id="UP000009173"/>
    </source>
</evidence>
<dbReference type="PROSITE" id="PS51257">
    <property type="entry name" value="PROKAR_LIPOPROTEIN"/>
    <property type="match status" value="1"/>
</dbReference>
<dbReference type="InterPro" id="IPR021747">
    <property type="entry name" value="DUF3313"/>
</dbReference>
<reference evidence="2" key="1">
    <citation type="journal article" date="2009" name="Environ. Microbiol.">
        <title>Contribution of mobile genetic elements to Desulfovibrio vulgaris genome plasticity.</title>
        <authorList>
            <person name="Walker C.B."/>
            <person name="Stolyar S."/>
            <person name="Chivian D."/>
            <person name="Pinel N."/>
            <person name="Gabster J.A."/>
            <person name="Dehal P.S."/>
            <person name="He Z."/>
            <person name="Yang Z.K."/>
            <person name="Yen H.C."/>
            <person name="Zhou J."/>
            <person name="Wall J.D."/>
            <person name="Hazen T.C."/>
            <person name="Arkin A.P."/>
            <person name="Stahl D.A."/>
        </authorList>
    </citation>
    <scope>NUCLEOTIDE SEQUENCE [LARGE SCALE GENOMIC DNA]</scope>
    <source>
        <strain evidence="2">DP4</strain>
    </source>
</reference>
<dbReference type="RefSeq" id="WP_010937553.1">
    <property type="nucleotide sequence ID" value="NC_008751.1"/>
</dbReference>
<accession>A0A0H3ABF0</accession>
<dbReference type="Proteomes" id="UP000009173">
    <property type="component" value="Chromosome"/>
</dbReference>
<keyword evidence="1" id="KW-0449">Lipoprotein</keyword>
<dbReference type="EMBL" id="CP000527">
    <property type="protein sequence ID" value="ABM29745.1"/>
    <property type="molecule type" value="Genomic_DNA"/>
</dbReference>
<dbReference type="HOGENOM" id="CLU_088489_1_0_7"/>
<dbReference type="KEGG" id="dvl:Dvul_2734"/>
<dbReference type="Pfam" id="PF11769">
    <property type="entry name" value="DUF3313"/>
    <property type="match status" value="1"/>
</dbReference>
<protein>
    <submittedName>
        <fullName evidence="1">Lipoprotein, putative</fullName>
    </submittedName>
</protein>
<organism evidence="1 2">
    <name type="scientific">Nitratidesulfovibrio vulgaris (strain DP4)</name>
    <name type="common">Desulfovibrio vulgaris</name>
    <dbReference type="NCBI Taxonomy" id="391774"/>
    <lineage>
        <taxon>Bacteria</taxon>
        <taxon>Pseudomonadati</taxon>
        <taxon>Thermodesulfobacteriota</taxon>
        <taxon>Desulfovibrionia</taxon>
        <taxon>Desulfovibrionales</taxon>
        <taxon>Desulfovibrionaceae</taxon>
        <taxon>Nitratidesulfovibrio</taxon>
    </lineage>
</organism>